<reference evidence="6" key="1">
    <citation type="submission" date="2023-06" db="EMBL/GenBank/DDBJ databases">
        <title>lsaBGC provides a comprehensive framework for evolutionary analysis of biosynthetic gene clusters within focal taxa.</title>
        <authorList>
            <person name="Salamzade R."/>
            <person name="Sandstrom S."/>
            <person name="Kalan L.R."/>
        </authorList>
    </citation>
    <scope>NUCLEOTIDE SEQUENCE</scope>
    <source>
        <strain evidence="6">P3-SID899</strain>
    </source>
</reference>
<dbReference type="GO" id="GO:0042597">
    <property type="term" value="C:periplasmic space"/>
    <property type="evidence" value="ECO:0007669"/>
    <property type="project" value="UniProtKB-SubCell"/>
</dbReference>
<dbReference type="SUPFAM" id="SSF53850">
    <property type="entry name" value="Periplasmic binding protein-like II"/>
    <property type="match status" value="1"/>
</dbReference>
<dbReference type="Gene3D" id="3.40.190.10">
    <property type="entry name" value="Periplasmic binding protein-like II"/>
    <property type="match status" value="2"/>
</dbReference>
<organism evidence="6 7">
    <name type="scientific">Micrococcus luteus</name>
    <name type="common">Micrococcus lysodeikticus</name>
    <dbReference type="NCBI Taxonomy" id="1270"/>
    <lineage>
        <taxon>Bacteria</taxon>
        <taxon>Bacillati</taxon>
        <taxon>Actinomycetota</taxon>
        <taxon>Actinomycetes</taxon>
        <taxon>Micrococcales</taxon>
        <taxon>Micrococcaceae</taxon>
        <taxon>Micrococcus</taxon>
    </lineage>
</organism>
<evidence type="ECO:0000256" key="3">
    <source>
        <dbReference type="ARBA" id="ARBA00022729"/>
    </source>
</evidence>
<proteinExistence type="predicted"/>
<dbReference type="NCBIfam" id="TIGR01728">
    <property type="entry name" value="SsuA_fam"/>
    <property type="match status" value="1"/>
</dbReference>
<dbReference type="GO" id="GO:0042626">
    <property type="term" value="F:ATPase-coupled transmembrane transporter activity"/>
    <property type="evidence" value="ECO:0007669"/>
    <property type="project" value="InterPro"/>
</dbReference>
<dbReference type="AlphaFoldDB" id="A0AAP3AI32"/>
<name>A0AAP3AI32_MICLU</name>
<sequence length="339" mass="35525">MSGAGSARLTRRTALSLLAASLPLGLSGCVLQGEAGAGPVNGPDTLSIDYATYNPLSLVIRHQGWLEETLAPRGVRVNWVFSAGSNKANELLRSNSVDIGSTAGSAALLNRANGAPTRIVGIASRPEWSALMVPPGSDITDVTQLAGRTVAATRGTDPYFFAVQALEAAGVDPADVEIQNLQHADGRAALAGGSVAAWSGLDPIMAKAEAEGARFLYRDLALNTFSVLNATESFLEEDPETAQTVLDTYERARAWALEHPVETVGILAEAAKISPDVARTVILERTNADVSPVPGQELLDALTGVGRILVDTGSVDYQHQVDAALASILDTRFAEEATR</sequence>
<dbReference type="PANTHER" id="PTHR30024:SF21">
    <property type="entry name" value="ABC TRANSPORTER SUBSTRATE-BINDING PROTEIN"/>
    <property type="match status" value="1"/>
</dbReference>
<evidence type="ECO:0000313" key="7">
    <source>
        <dbReference type="Proteomes" id="UP001205867"/>
    </source>
</evidence>
<comment type="caution">
    <text evidence="6">The sequence shown here is derived from an EMBL/GenBank/DDBJ whole genome shotgun (WGS) entry which is preliminary data.</text>
</comment>
<feature type="chain" id="PRO_5042818530" evidence="4">
    <location>
        <begin position="33"/>
        <end position="339"/>
    </location>
</feature>
<evidence type="ECO:0000256" key="2">
    <source>
        <dbReference type="ARBA" id="ARBA00022448"/>
    </source>
</evidence>
<protein>
    <submittedName>
        <fullName evidence="6">Aliphatic sulfonate ABC transporter substrate-binding protein</fullName>
    </submittedName>
</protein>
<dbReference type="InterPro" id="IPR015168">
    <property type="entry name" value="SsuA/THI5"/>
</dbReference>
<keyword evidence="3 4" id="KW-0732">Signal</keyword>
<evidence type="ECO:0000256" key="4">
    <source>
        <dbReference type="SAM" id="SignalP"/>
    </source>
</evidence>
<evidence type="ECO:0000313" key="6">
    <source>
        <dbReference type="EMBL" id="MCV7629592.1"/>
    </source>
</evidence>
<keyword evidence="2" id="KW-0813">Transport</keyword>
<dbReference type="Proteomes" id="UP001205867">
    <property type="component" value="Unassembled WGS sequence"/>
</dbReference>
<accession>A0AAP3AI32</accession>
<comment type="subcellular location">
    <subcellularLocation>
        <location evidence="1">Periplasm</location>
    </subcellularLocation>
</comment>
<dbReference type="PANTHER" id="PTHR30024">
    <property type="entry name" value="ALIPHATIC SULFONATES-BINDING PROTEIN-RELATED"/>
    <property type="match status" value="1"/>
</dbReference>
<dbReference type="Pfam" id="PF09084">
    <property type="entry name" value="NMT1"/>
    <property type="match status" value="1"/>
</dbReference>
<gene>
    <name evidence="6" type="ORF">M3A82_009645</name>
</gene>
<dbReference type="InterPro" id="IPR010067">
    <property type="entry name" value="ABC_SsuA_sub-bd"/>
</dbReference>
<dbReference type="GO" id="GO:0016020">
    <property type="term" value="C:membrane"/>
    <property type="evidence" value="ECO:0007669"/>
    <property type="project" value="InterPro"/>
</dbReference>
<evidence type="ECO:0000259" key="5">
    <source>
        <dbReference type="Pfam" id="PF09084"/>
    </source>
</evidence>
<dbReference type="EMBL" id="JALXKZ020000027">
    <property type="protein sequence ID" value="MCV7629592.1"/>
    <property type="molecule type" value="Genomic_DNA"/>
</dbReference>
<feature type="signal peptide" evidence="4">
    <location>
        <begin position="1"/>
        <end position="32"/>
    </location>
</feature>
<evidence type="ECO:0000256" key="1">
    <source>
        <dbReference type="ARBA" id="ARBA00004418"/>
    </source>
</evidence>
<dbReference type="RefSeq" id="WP_002857676.1">
    <property type="nucleotide sequence ID" value="NZ_CP082331.1"/>
</dbReference>
<feature type="domain" description="SsuA/THI5-like" evidence="5">
    <location>
        <begin position="73"/>
        <end position="262"/>
    </location>
</feature>